<name>A0A4R0IH74_9ACTN</name>
<evidence type="ECO:0000259" key="2">
    <source>
        <dbReference type="SMART" id="SM00382"/>
    </source>
</evidence>
<dbReference type="InterPro" id="IPR054567">
    <property type="entry name" value="NNH7"/>
</dbReference>
<dbReference type="SMART" id="SM00382">
    <property type="entry name" value="AAA"/>
    <property type="match status" value="1"/>
</dbReference>
<keyword evidence="1" id="KW-1133">Transmembrane helix</keyword>
<keyword evidence="1" id="KW-0472">Membrane</keyword>
<proteinExistence type="predicted"/>
<dbReference type="AlphaFoldDB" id="A0A4R0IH74"/>
<keyword evidence="1" id="KW-0812">Transmembrane</keyword>
<dbReference type="RefSeq" id="WP_131498818.1">
    <property type="nucleotide sequence ID" value="NZ_SJKC01000005.1"/>
</dbReference>
<dbReference type="Gene3D" id="3.40.50.300">
    <property type="entry name" value="P-loop containing nucleotide triphosphate hydrolases"/>
    <property type="match status" value="1"/>
</dbReference>
<gene>
    <name evidence="3" type="ORF">E0H92_31500</name>
</gene>
<organism evidence="3 4">
    <name type="scientific">Kribbella speibonae</name>
    <dbReference type="NCBI Taxonomy" id="1572660"/>
    <lineage>
        <taxon>Bacteria</taxon>
        <taxon>Bacillati</taxon>
        <taxon>Actinomycetota</taxon>
        <taxon>Actinomycetes</taxon>
        <taxon>Propionibacteriales</taxon>
        <taxon>Kribbellaceae</taxon>
        <taxon>Kribbella</taxon>
    </lineage>
</organism>
<dbReference type="SUPFAM" id="SSF52540">
    <property type="entry name" value="P-loop containing nucleoside triphosphate hydrolases"/>
    <property type="match status" value="1"/>
</dbReference>
<evidence type="ECO:0000256" key="1">
    <source>
        <dbReference type="SAM" id="Phobius"/>
    </source>
</evidence>
<feature type="domain" description="AAA+ ATPase" evidence="2">
    <location>
        <begin position="374"/>
        <end position="537"/>
    </location>
</feature>
<feature type="transmembrane region" description="Helical" evidence="1">
    <location>
        <begin position="60"/>
        <end position="87"/>
    </location>
</feature>
<dbReference type="InterPro" id="IPR027417">
    <property type="entry name" value="P-loop_NTPase"/>
</dbReference>
<comment type="caution">
    <text evidence="3">The sequence shown here is derived from an EMBL/GenBank/DDBJ whole genome shotgun (WGS) entry which is preliminary data.</text>
</comment>
<evidence type="ECO:0000313" key="4">
    <source>
        <dbReference type="Proteomes" id="UP000294225"/>
    </source>
</evidence>
<accession>A0A4R0IH74</accession>
<dbReference type="Pfam" id="PF22738">
    <property type="entry name" value="NNH7"/>
    <property type="match status" value="1"/>
</dbReference>
<dbReference type="EMBL" id="SJKC01000005">
    <property type="protein sequence ID" value="TCC32711.1"/>
    <property type="molecule type" value="Genomic_DNA"/>
</dbReference>
<dbReference type="InterPro" id="IPR003593">
    <property type="entry name" value="AAA+_ATPase"/>
</dbReference>
<reference evidence="3 4" key="1">
    <citation type="submission" date="2019-02" db="EMBL/GenBank/DDBJ databases">
        <title>Kribbella capetownensis sp. nov. and Kribbella speibonae sp. nov., isolated from soil.</title>
        <authorList>
            <person name="Curtis S.M."/>
            <person name="Norton I."/>
            <person name="Everest G.J."/>
            <person name="Meyers P.R."/>
        </authorList>
    </citation>
    <scope>NUCLEOTIDE SEQUENCE [LARGE SCALE GENOMIC DNA]</scope>
    <source>
        <strain evidence="3 4">YM55</strain>
    </source>
</reference>
<sequence>MTSDVRRLARDRTVVDDDRLFFRVRSSEELPPVALSPYTFRGALSVLDIDDRHRSALEKFFGTAIFAGAGVATIAGGPAAGAAWLALVDPKNEAVSLLDAVVTKVSKRLRGTKDTNPLDLVVAAHTITAVSSFFDALPQIIGPRYRELGLTDQERRRLLAVPGTSPDDLFDVAVPVSSPELGLEENLDRNLQPYYERLGRRCLDFFTGLEAWSQLKPVPSAGLLDAIVKRAASLYRSRMLELSTSAPFSLWVTLNEFSGTRELIRAQADVHAAALGELRTMLMMVMPGRPAPRNSYREKLALAAREILDEPLLRSRTQSVASPTVRDGFVEPSFHYAVADDRSRPADEDWWSDQPEHSSLVEYLASYLASPEGARRPLLLLGHPGAGKSLLTEVLAAQLPENAFAVIRVPLRSVNPDDDLTLQINKELQRTLQRPNADLDELRQECGACELCDDASVCPHRCHLVVLLDGFDELVQATGVTQSAYLSKVGDFQKRARTLGTPTSVIVTSRTVVADRAEIAPDTPMIKLREFDRGRIESWLAAWNTAHSGIAGFAPLEIDEMTATDEIKQLTCQPLLLLMLAVYLVELGTNQLGADLTRSALYQRIMDRFISRQIIEKTAPDASESEQKLLQRQQRRQLQYAAIGMFNRGRQHITDTELNADLAALEPPAAIRAGVQPLTAADRVLGEFMFVHNARADREQRGAYEFLHATFGEFLVAELVVQLLVQLTRHRELEADLPHSGGLDDELLRRLLSHQPLSARYPILIFVAELTERLADDNHDAFQATISHLLQRELTRPDTGDQLYTPLPYDPIRRRACYTANLTLLRLVAADDVVPVPAVVGGTDTADRWTRTVRLWRAGLDRSSWITLMNTVTLEPTDGPVILAEAELSAGITTTFDPVLKEAELLGDVMHQAVLTVGSRATHASDLDWWLPTDVVALGEIANIYFYGIGVPQFDRLLPYDGVAFDELLDKVSSATAITSSVKRAILLLLTRTAPRLSFEYVRESLAVILPRLEAGHEIEIAAVVGSHPALLATMPELRDYLYAAEPARSTTVVAVLWRAETSATAEDRDRLSVLRLEIDRYAAQSMPITCSDDFAPEFITYLRVAGPDHWNLQPDVPQMFDALPGDYLDRIAPEDALYVAETWPDSSAEFVLKYLLSRAVFVQPDGDRIAALRGLAGS</sequence>
<dbReference type="Proteomes" id="UP000294225">
    <property type="component" value="Unassembled WGS sequence"/>
</dbReference>
<evidence type="ECO:0000313" key="3">
    <source>
        <dbReference type="EMBL" id="TCC32711.1"/>
    </source>
</evidence>
<protein>
    <recommendedName>
        <fullName evidence="2">AAA+ ATPase domain-containing protein</fullName>
    </recommendedName>
</protein>